<dbReference type="GO" id="GO:0006281">
    <property type="term" value="P:DNA repair"/>
    <property type="evidence" value="ECO:0007669"/>
    <property type="project" value="UniProtKB-UniRule"/>
</dbReference>
<dbReference type="Gene3D" id="3.40.50.300">
    <property type="entry name" value="P-loop containing nucleotide triphosphate hydrolases"/>
    <property type="match status" value="1"/>
</dbReference>
<feature type="binding site" evidence="15">
    <location>
        <begin position="287"/>
        <end position="294"/>
    </location>
    <ligand>
        <name>ATP</name>
        <dbReference type="ChEBI" id="CHEBI:30616"/>
    </ligand>
</feature>
<evidence type="ECO:0000256" key="12">
    <source>
        <dbReference type="ARBA" id="ARBA00023235"/>
    </source>
</evidence>
<keyword evidence="10 15" id="KW-0233">DNA recombination</keyword>
<dbReference type="GO" id="GO:0005739">
    <property type="term" value="C:mitochondrion"/>
    <property type="evidence" value="ECO:0007669"/>
    <property type="project" value="UniProtKB-SubCell"/>
</dbReference>
<evidence type="ECO:0000256" key="10">
    <source>
        <dbReference type="ARBA" id="ARBA00023172"/>
    </source>
</evidence>
<evidence type="ECO:0000256" key="8">
    <source>
        <dbReference type="ARBA" id="ARBA00023125"/>
    </source>
</evidence>
<keyword evidence="13 15" id="KW-0539">Nucleus</keyword>
<keyword evidence="12 15" id="KW-0413">Isomerase</keyword>
<evidence type="ECO:0000256" key="6">
    <source>
        <dbReference type="ARBA" id="ARBA00022806"/>
    </source>
</evidence>
<accession>A0AAN6ISD2</accession>
<comment type="cofactor">
    <cofactor evidence="1 15">
        <name>Mg(2+)</name>
        <dbReference type="ChEBI" id="CHEBI:18420"/>
    </cofactor>
</comment>
<feature type="DNA-binding region" evidence="15">
    <location>
        <begin position="698"/>
        <end position="717"/>
    </location>
</feature>
<dbReference type="SUPFAM" id="SSF52540">
    <property type="entry name" value="P-loop containing nucleoside triphosphate hydrolases"/>
    <property type="match status" value="2"/>
</dbReference>
<organism evidence="18 19">
    <name type="scientific">Exophiala dermatitidis</name>
    <name type="common">Black yeast-like fungus</name>
    <name type="synonym">Wangiella dermatitidis</name>
    <dbReference type="NCBI Taxonomy" id="5970"/>
    <lineage>
        <taxon>Eukaryota</taxon>
        <taxon>Fungi</taxon>
        <taxon>Dikarya</taxon>
        <taxon>Ascomycota</taxon>
        <taxon>Pezizomycotina</taxon>
        <taxon>Eurotiomycetes</taxon>
        <taxon>Chaetothyriomycetidae</taxon>
        <taxon>Chaetothyriales</taxon>
        <taxon>Herpotrichiellaceae</taxon>
        <taxon>Exophiala</taxon>
    </lineage>
</organism>
<feature type="compositionally biased region" description="Polar residues" evidence="16">
    <location>
        <begin position="224"/>
        <end position="245"/>
    </location>
</feature>
<protein>
    <recommendedName>
        <fullName evidence="15">ATP-dependent DNA helicase PIF1</fullName>
        <ecNumber evidence="15">5.6.2.3</ecNumber>
    </recommendedName>
    <alternativeName>
        <fullName evidence="15">DNA 5'-3' helicase PIF1</fullName>
    </alternativeName>
    <alternativeName>
        <fullName evidence="15">DNA repair and recombination helicase PIF1</fullName>
    </alternativeName>
</protein>
<keyword evidence="11 15" id="KW-0234">DNA repair</keyword>
<feature type="compositionally biased region" description="Low complexity" evidence="16">
    <location>
        <begin position="117"/>
        <end position="132"/>
    </location>
</feature>
<feature type="domain" description="AAA+ ATPase" evidence="17">
    <location>
        <begin position="279"/>
        <end position="548"/>
    </location>
</feature>
<dbReference type="SMART" id="SM00382">
    <property type="entry name" value="AAA"/>
    <property type="match status" value="1"/>
</dbReference>
<evidence type="ECO:0000256" key="9">
    <source>
        <dbReference type="ARBA" id="ARBA00023128"/>
    </source>
</evidence>
<dbReference type="GO" id="GO:0000723">
    <property type="term" value="P:telomere maintenance"/>
    <property type="evidence" value="ECO:0007669"/>
    <property type="project" value="InterPro"/>
</dbReference>
<comment type="caution">
    <text evidence="18">The sequence shown here is derived from an EMBL/GenBank/DDBJ whole genome shotgun (WGS) entry which is preliminary data.</text>
</comment>
<keyword evidence="9 15" id="KW-0496">Mitochondrion</keyword>
<evidence type="ECO:0000256" key="2">
    <source>
        <dbReference type="ARBA" id="ARBA00004604"/>
    </source>
</evidence>
<sequence length="799" mass="88333">MPPILFPSPLRLSIRNQVSSAGLITVAMFAQAVRRHASTGHGEKKQSPLQINTAASNIPGQRSQTTSGFKRKFERSISTTSGLGSLHSQTSFDENTPPGPSDIAYPTLPPLPQKAEPPSSSAPVPWSSSPESHFAKPGTTTLLKGEPSPERARPTKRRVLPASFTSTSAPALDEQDGAKNIQGGGVGNGYSGRFDKYSAQRQFDSMSSRDKASSAMSEMLQKASSIRQRQPGSISRTASDRTFQPATIPREGSAPSVDRLPEVFFSDEQQTVLKAVIEEGKSVFFTGSAGTGKSVLMRAIISQMKHKYRKEPDRIAVTASTGLASCILEGQTLHSWAGIGLGKEPAPELVKKIKRNQKSRQKWLRTKVLIIDEISMVDGQLFDKLEQVARTIRNNGRPFGGIQLVVTGDFFQLPPVPEKNSVAKFVFDATTWNTCIGHTILLTHVFRQKDERFAQMLNEMRLGKMSAATVREFKSLSRPLNFHDELEATELYPRREEVEFANQNRMRKLSGQVMTYHAVDTGVQDPNVRKALLANFIAPEVLELKKGAQVMLIKNIDSQLVNGSLGIVQSFMDEGTFFAYKEDEPSFLLAQEPDNGDLSDEKMAAREKLQAARMKSAAAGAGATRLWPMVRFNLPDGTSRTMLCSPDEWKTESQQGEVLAKRVQVPLILAWALSIHKAQGQTLTRVKVDLGKVFEKGQAYVALSRARSKEGLQVLRFDERKVMVHPKVLEFYSKLSGHETLGMKSTAKTVKDHFEVKSNTAIQKETKTITIEEDDFLDDDFSFEELMEAEKQAMRARGA</sequence>
<keyword evidence="4 15" id="KW-0227">DNA damage</keyword>
<dbReference type="PANTHER" id="PTHR47642">
    <property type="entry name" value="ATP-DEPENDENT DNA HELICASE"/>
    <property type="match status" value="1"/>
</dbReference>
<evidence type="ECO:0000256" key="11">
    <source>
        <dbReference type="ARBA" id="ARBA00023204"/>
    </source>
</evidence>
<dbReference type="CDD" id="cd18809">
    <property type="entry name" value="SF1_C_RecD"/>
    <property type="match status" value="1"/>
</dbReference>
<dbReference type="InterPro" id="IPR051055">
    <property type="entry name" value="PIF1_helicase"/>
</dbReference>
<dbReference type="InterPro" id="IPR003593">
    <property type="entry name" value="AAA+_ATPase"/>
</dbReference>
<dbReference type="AlphaFoldDB" id="A0AAN6ISD2"/>
<dbReference type="PANTHER" id="PTHR47642:SF5">
    <property type="entry name" value="ATP-DEPENDENT DNA HELICASE"/>
    <property type="match status" value="1"/>
</dbReference>
<dbReference type="CDD" id="cd18037">
    <property type="entry name" value="DEXSc_Pif1_like"/>
    <property type="match status" value="1"/>
</dbReference>
<name>A0AAN6ISD2_EXODE</name>
<dbReference type="GO" id="GO:0043139">
    <property type="term" value="F:5'-3' DNA helicase activity"/>
    <property type="evidence" value="ECO:0007669"/>
    <property type="project" value="UniProtKB-UniRule"/>
</dbReference>
<gene>
    <name evidence="15 18" type="primary">PIF1</name>
    <name evidence="18" type="ORF">HRR80_9612</name>
</gene>
<keyword evidence="7 15" id="KW-0067">ATP-binding</keyword>
<comment type="subunit">
    <text evidence="15">Monomer.</text>
</comment>
<dbReference type="Pfam" id="PF21530">
    <property type="entry name" value="Pif1_2B_dom"/>
    <property type="match status" value="1"/>
</dbReference>
<comment type="subcellular location">
    <subcellularLocation>
        <location evidence="2">Nucleus</location>
        <location evidence="2">Nucleolus</location>
    </subcellularLocation>
    <subcellularLocation>
        <location evidence="15">Nucleus</location>
    </subcellularLocation>
    <subcellularLocation>
        <location evidence="15">Mitochondrion</location>
    </subcellularLocation>
</comment>
<dbReference type="HAMAP" id="MF_03176">
    <property type="entry name" value="PIF1"/>
    <property type="match status" value="1"/>
</dbReference>
<feature type="region of interest" description="Disordered" evidence="16">
    <location>
        <begin position="37"/>
        <end position="187"/>
    </location>
</feature>
<keyword evidence="8 15" id="KW-0238">DNA-binding</keyword>
<comment type="catalytic activity">
    <reaction evidence="14 15">
        <text>ATP + H2O = ADP + phosphate + H(+)</text>
        <dbReference type="Rhea" id="RHEA:13065"/>
        <dbReference type="ChEBI" id="CHEBI:15377"/>
        <dbReference type="ChEBI" id="CHEBI:15378"/>
        <dbReference type="ChEBI" id="CHEBI:30616"/>
        <dbReference type="ChEBI" id="CHEBI:43474"/>
        <dbReference type="ChEBI" id="CHEBI:456216"/>
        <dbReference type="EC" id="5.6.2.3"/>
    </reaction>
</comment>
<evidence type="ECO:0000256" key="14">
    <source>
        <dbReference type="ARBA" id="ARBA00048954"/>
    </source>
</evidence>
<proteinExistence type="inferred from homology"/>
<feature type="compositionally biased region" description="Polar residues" evidence="16">
    <location>
        <begin position="47"/>
        <end position="68"/>
    </location>
</feature>
<evidence type="ECO:0000256" key="16">
    <source>
        <dbReference type="SAM" id="MobiDB-lite"/>
    </source>
</evidence>
<dbReference type="EC" id="5.6.2.3" evidence="15"/>
<dbReference type="InterPro" id="IPR048293">
    <property type="entry name" value="PIF1_RRM3_pfh1"/>
</dbReference>
<dbReference type="Proteomes" id="UP001161757">
    <property type="component" value="Unassembled WGS sequence"/>
</dbReference>
<comment type="function">
    <text evidence="15">DNA-dependent ATPase and 5'-3' DNA helicase required for the maintenance of both mitochondrial and nuclear genome stability.</text>
</comment>
<dbReference type="InterPro" id="IPR049163">
    <property type="entry name" value="Pif1-like_2B_dom"/>
</dbReference>
<dbReference type="Pfam" id="PF05970">
    <property type="entry name" value="PIF1"/>
    <property type="match status" value="1"/>
</dbReference>
<dbReference type="GO" id="GO:0005524">
    <property type="term" value="F:ATP binding"/>
    <property type="evidence" value="ECO:0007669"/>
    <property type="project" value="UniProtKB-UniRule"/>
</dbReference>
<feature type="compositionally biased region" description="Polar residues" evidence="16">
    <location>
        <begin position="76"/>
        <end position="94"/>
    </location>
</feature>
<dbReference type="InterPro" id="IPR010285">
    <property type="entry name" value="DNA_helicase_pif1-like_DEAD"/>
</dbReference>
<evidence type="ECO:0000313" key="19">
    <source>
        <dbReference type="Proteomes" id="UP001161757"/>
    </source>
</evidence>
<reference evidence="18" key="1">
    <citation type="submission" date="2023-01" db="EMBL/GenBank/DDBJ databases">
        <title>Exophiala dermititidis isolated from Cystic Fibrosis Patient.</title>
        <authorList>
            <person name="Kurbessoian T."/>
            <person name="Crocker A."/>
            <person name="Murante D."/>
            <person name="Hogan D.A."/>
            <person name="Stajich J.E."/>
        </authorList>
    </citation>
    <scope>NUCLEOTIDE SEQUENCE</scope>
    <source>
        <strain evidence="18">Ex8</strain>
    </source>
</reference>
<keyword evidence="6 15" id="KW-0347">Helicase</keyword>
<evidence type="ECO:0000256" key="15">
    <source>
        <dbReference type="HAMAP-Rule" id="MF_03176"/>
    </source>
</evidence>
<dbReference type="FunFam" id="3.40.50.300:FF:001226">
    <property type="entry name" value="ATP-dependent DNA helicase PIF1"/>
    <property type="match status" value="1"/>
</dbReference>
<evidence type="ECO:0000259" key="17">
    <source>
        <dbReference type="SMART" id="SM00382"/>
    </source>
</evidence>
<evidence type="ECO:0000256" key="5">
    <source>
        <dbReference type="ARBA" id="ARBA00022801"/>
    </source>
</evidence>
<dbReference type="GO" id="GO:0003697">
    <property type="term" value="F:single-stranded DNA binding"/>
    <property type="evidence" value="ECO:0007669"/>
    <property type="project" value="UniProtKB-ARBA"/>
</dbReference>
<keyword evidence="3 15" id="KW-0547">Nucleotide-binding</keyword>
<evidence type="ECO:0000256" key="7">
    <source>
        <dbReference type="ARBA" id="ARBA00022840"/>
    </source>
</evidence>
<evidence type="ECO:0000256" key="4">
    <source>
        <dbReference type="ARBA" id="ARBA00022763"/>
    </source>
</evidence>
<dbReference type="GO" id="GO:0006310">
    <property type="term" value="P:DNA recombination"/>
    <property type="evidence" value="ECO:0007669"/>
    <property type="project" value="UniProtKB-UniRule"/>
</dbReference>
<keyword evidence="5 15" id="KW-0378">Hydrolase</keyword>
<evidence type="ECO:0000256" key="13">
    <source>
        <dbReference type="ARBA" id="ARBA00023242"/>
    </source>
</evidence>
<evidence type="ECO:0000256" key="3">
    <source>
        <dbReference type="ARBA" id="ARBA00022741"/>
    </source>
</evidence>
<evidence type="ECO:0000256" key="1">
    <source>
        <dbReference type="ARBA" id="ARBA00001946"/>
    </source>
</evidence>
<feature type="region of interest" description="Disordered" evidence="16">
    <location>
        <begin position="224"/>
        <end position="255"/>
    </location>
</feature>
<dbReference type="GO" id="GO:0005730">
    <property type="term" value="C:nucleolus"/>
    <property type="evidence" value="ECO:0007669"/>
    <property type="project" value="UniProtKB-SubCell"/>
</dbReference>
<dbReference type="EMBL" id="JAJGCB010000017">
    <property type="protein sequence ID" value="KAJ8988648.1"/>
    <property type="molecule type" value="Genomic_DNA"/>
</dbReference>
<comment type="similarity">
    <text evidence="15">Belongs to the helicase family. PIF1 subfamily.</text>
</comment>
<dbReference type="GO" id="GO:0016787">
    <property type="term" value="F:hydrolase activity"/>
    <property type="evidence" value="ECO:0007669"/>
    <property type="project" value="UniProtKB-KW"/>
</dbReference>
<evidence type="ECO:0000313" key="18">
    <source>
        <dbReference type="EMBL" id="KAJ8988648.1"/>
    </source>
</evidence>
<dbReference type="InterPro" id="IPR027417">
    <property type="entry name" value="P-loop_NTPase"/>
</dbReference>